<dbReference type="EMBL" id="JABRWJ010000013">
    <property type="protein sequence ID" value="NRF71667.1"/>
    <property type="molecule type" value="Genomic_DNA"/>
</dbReference>
<reference evidence="1 2" key="1">
    <citation type="submission" date="2020-05" db="EMBL/GenBank/DDBJ databases">
        <title>Aquincola sp. isolate from soil.</title>
        <authorList>
            <person name="Han J."/>
            <person name="Kim D.-U."/>
        </authorList>
    </citation>
    <scope>NUCLEOTIDE SEQUENCE [LARGE SCALE GENOMIC DNA]</scope>
    <source>
        <strain evidence="1 2">S2</strain>
    </source>
</reference>
<comment type="caution">
    <text evidence="1">The sequence shown here is derived from an EMBL/GenBank/DDBJ whole genome shotgun (WGS) entry which is preliminary data.</text>
</comment>
<dbReference type="Proteomes" id="UP000737171">
    <property type="component" value="Unassembled WGS sequence"/>
</dbReference>
<evidence type="ECO:0000313" key="1">
    <source>
        <dbReference type="EMBL" id="NRF71667.1"/>
    </source>
</evidence>
<dbReference type="RefSeq" id="WP_173133331.1">
    <property type="nucleotide sequence ID" value="NZ_JABRWJ010000013.1"/>
</dbReference>
<accession>A0ABX2ESQ2</accession>
<proteinExistence type="predicted"/>
<protein>
    <submittedName>
        <fullName evidence="1">Uncharacterized protein</fullName>
    </submittedName>
</protein>
<sequence length="99" mass="10337">MDGAINSTRPTGQVRPERAVQQMVAGLAAVAVQGERLQSLCDDLRPALVQMHADPLLRPAGALLSEALVAIADIASDIAAITDALAAGMEPHAPPQRHR</sequence>
<evidence type="ECO:0000313" key="2">
    <source>
        <dbReference type="Proteomes" id="UP000737171"/>
    </source>
</evidence>
<gene>
    <name evidence="1" type="ORF">HLB44_32230</name>
</gene>
<name>A0ABX2ESQ2_9BURK</name>
<keyword evidence="2" id="KW-1185">Reference proteome</keyword>
<organism evidence="1 2">
    <name type="scientific">Pseudaquabacterium terrae</name>
    <dbReference type="NCBI Taxonomy" id="2732868"/>
    <lineage>
        <taxon>Bacteria</taxon>
        <taxon>Pseudomonadati</taxon>
        <taxon>Pseudomonadota</taxon>
        <taxon>Betaproteobacteria</taxon>
        <taxon>Burkholderiales</taxon>
        <taxon>Sphaerotilaceae</taxon>
        <taxon>Pseudaquabacterium</taxon>
    </lineage>
</organism>